<evidence type="ECO:0000256" key="1">
    <source>
        <dbReference type="ARBA" id="ARBA00004651"/>
    </source>
</evidence>
<accession>D4H6U1</accession>
<dbReference type="InParanoid" id="D4H6U1"/>
<evidence type="ECO:0000313" key="13">
    <source>
        <dbReference type="Proteomes" id="UP000002012"/>
    </source>
</evidence>
<proteinExistence type="inferred from homology"/>
<dbReference type="PANTHER" id="PTHR46494">
    <property type="entry name" value="CORA FAMILY METAL ION TRANSPORTER (EUROFUNG)"/>
    <property type="match status" value="1"/>
</dbReference>
<dbReference type="PaxDb" id="522772-Dacet_1031"/>
<comment type="similarity">
    <text evidence="2">Belongs to the CorA metal ion transporter (MIT) (TC 1.A.35) family.</text>
</comment>
<dbReference type="InterPro" id="IPR002523">
    <property type="entry name" value="MgTranspt_CorA/ZnTranspt_ZntB"/>
</dbReference>
<dbReference type="FunCoup" id="D4H6U1">
    <property type="interactions" value="203"/>
</dbReference>
<protein>
    <submittedName>
        <fullName evidence="12">Mg2 transporter protein CorA family protein</fullName>
    </submittedName>
</protein>
<dbReference type="SUPFAM" id="SSF143865">
    <property type="entry name" value="CorA soluble domain-like"/>
    <property type="match status" value="1"/>
</dbReference>
<dbReference type="GO" id="GO:0000287">
    <property type="term" value="F:magnesium ion binding"/>
    <property type="evidence" value="ECO:0007669"/>
    <property type="project" value="TreeGrafter"/>
</dbReference>
<dbReference type="GO" id="GO:0015095">
    <property type="term" value="F:magnesium ion transmembrane transporter activity"/>
    <property type="evidence" value="ECO:0007669"/>
    <property type="project" value="TreeGrafter"/>
</dbReference>
<dbReference type="PANTHER" id="PTHR46494:SF3">
    <property type="entry name" value="ZINC TRANSPORT PROTEIN ZNTB"/>
    <property type="match status" value="1"/>
</dbReference>
<evidence type="ECO:0000313" key="12">
    <source>
        <dbReference type="EMBL" id="ADD67807.1"/>
    </source>
</evidence>
<evidence type="ECO:0000256" key="9">
    <source>
        <dbReference type="ARBA" id="ARBA00023065"/>
    </source>
</evidence>
<dbReference type="Proteomes" id="UP000002012">
    <property type="component" value="Chromosome"/>
</dbReference>
<organism evidence="12 13">
    <name type="scientific">Denitrovibrio acetiphilus (strain DSM 12809 / NBRC 114555 / N2460)</name>
    <dbReference type="NCBI Taxonomy" id="522772"/>
    <lineage>
        <taxon>Bacteria</taxon>
        <taxon>Pseudomonadati</taxon>
        <taxon>Deferribacterota</taxon>
        <taxon>Deferribacteres</taxon>
        <taxon>Deferribacterales</taxon>
        <taxon>Geovibrionaceae</taxon>
        <taxon>Denitrovibrio</taxon>
    </lineage>
</organism>
<evidence type="ECO:0000256" key="5">
    <source>
        <dbReference type="ARBA" id="ARBA00022519"/>
    </source>
</evidence>
<evidence type="ECO:0000256" key="6">
    <source>
        <dbReference type="ARBA" id="ARBA00022692"/>
    </source>
</evidence>
<dbReference type="RefSeq" id="WP_013010338.1">
    <property type="nucleotide sequence ID" value="NC_013943.1"/>
</dbReference>
<dbReference type="InterPro" id="IPR045863">
    <property type="entry name" value="CorA_TM1_TM2"/>
</dbReference>
<keyword evidence="3" id="KW-0813">Transport</keyword>
<dbReference type="InterPro" id="IPR045861">
    <property type="entry name" value="CorA_cytoplasmic_dom"/>
</dbReference>
<keyword evidence="8 11" id="KW-1133">Transmembrane helix</keyword>
<evidence type="ECO:0000256" key="3">
    <source>
        <dbReference type="ARBA" id="ARBA00022448"/>
    </source>
</evidence>
<gene>
    <name evidence="12" type="ordered locus">Dacet_1031</name>
</gene>
<keyword evidence="10 11" id="KW-0472">Membrane</keyword>
<dbReference type="OrthoDB" id="9803484at2"/>
<keyword evidence="9" id="KW-0406">Ion transport</keyword>
<keyword evidence="4" id="KW-1003">Cell membrane</keyword>
<reference evidence="12 13" key="1">
    <citation type="journal article" date="2010" name="Stand. Genomic Sci.">
        <title>Complete genome sequence of Denitrovibrio acetiphilus type strain (N2460).</title>
        <authorList>
            <person name="Kiss H."/>
            <person name="Lang E."/>
            <person name="Lapidus A."/>
            <person name="Copeland A."/>
            <person name="Nolan M."/>
            <person name="Glavina Del Rio T."/>
            <person name="Chen F."/>
            <person name="Lucas S."/>
            <person name="Tice H."/>
            <person name="Cheng J.F."/>
            <person name="Han C."/>
            <person name="Goodwin L."/>
            <person name="Pitluck S."/>
            <person name="Liolios K."/>
            <person name="Pati A."/>
            <person name="Ivanova N."/>
            <person name="Mavromatis K."/>
            <person name="Chen A."/>
            <person name="Palaniappan K."/>
            <person name="Land M."/>
            <person name="Hauser L."/>
            <person name="Chang Y.J."/>
            <person name="Jeffries C.D."/>
            <person name="Detter J.C."/>
            <person name="Brettin T."/>
            <person name="Spring S."/>
            <person name="Rohde M."/>
            <person name="Goker M."/>
            <person name="Woyke T."/>
            <person name="Bristow J."/>
            <person name="Eisen J.A."/>
            <person name="Markowitz V."/>
            <person name="Hugenholtz P."/>
            <person name="Kyrpides N.C."/>
            <person name="Klenk H.P."/>
        </authorList>
    </citation>
    <scope>NUCLEOTIDE SEQUENCE [LARGE SCALE GENOMIC DNA]</scope>
    <source>
        <strain evidence="13">DSM 12809 / NBRC 114555 / N2460</strain>
    </source>
</reference>
<keyword evidence="6 11" id="KW-0812">Transmembrane</keyword>
<comment type="subcellular location">
    <subcellularLocation>
        <location evidence="1">Cell membrane</location>
        <topology evidence="1">Multi-pass membrane protein</topology>
    </subcellularLocation>
</comment>
<dbReference type="Pfam" id="PF01544">
    <property type="entry name" value="CorA"/>
    <property type="match status" value="1"/>
</dbReference>
<evidence type="ECO:0000256" key="2">
    <source>
        <dbReference type="ARBA" id="ARBA00009765"/>
    </source>
</evidence>
<dbReference type="CDD" id="cd12833">
    <property type="entry name" value="ZntB-like_1"/>
    <property type="match status" value="1"/>
</dbReference>
<evidence type="ECO:0000256" key="7">
    <source>
        <dbReference type="ARBA" id="ARBA00022833"/>
    </source>
</evidence>
<evidence type="ECO:0000256" key="4">
    <source>
        <dbReference type="ARBA" id="ARBA00022475"/>
    </source>
</evidence>
<evidence type="ECO:0000256" key="10">
    <source>
        <dbReference type="ARBA" id="ARBA00023136"/>
    </source>
</evidence>
<evidence type="ECO:0000256" key="8">
    <source>
        <dbReference type="ARBA" id="ARBA00022989"/>
    </source>
</evidence>
<keyword evidence="13" id="KW-1185">Reference proteome</keyword>
<feature type="transmembrane region" description="Helical" evidence="11">
    <location>
        <begin position="296"/>
        <end position="314"/>
    </location>
</feature>
<dbReference type="Gene3D" id="3.30.460.20">
    <property type="entry name" value="CorA soluble domain-like"/>
    <property type="match status" value="1"/>
</dbReference>
<dbReference type="eggNOG" id="COG0598">
    <property type="taxonomic scope" value="Bacteria"/>
</dbReference>
<dbReference type="EMBL" id="CP001968">
    <property type="protein sequence ID" value="ADD67807.1"/>
    <property type="molecule type" value="Genomic_DNA"/>
</dbReference>
<keyword evidence="5" id="KW-0997">Cell inner membrane</keyword>
<dbReference type="KEGG" id="dap:Dacet_1031"/>
<dbReference type="GO" id="GO:0005886">
    <property type="term" value="C:plasma membrane"/>
    <property type="evidence" value="ECO:0007669"/>
    <property type="project" value="UniProtKB-SubCell"/>
</dbReference>
<sequence length="320" mass="36541">MSEHILQNLILTENGRWVDMKDIIPEEDSGYMFHWIHLHRESLGTQKWLFQQDIDELIIESLTDEDTRPRTTVFPDGILLNMRAVNVSKGEQPYEMLSMRIFMQKNRIISTSLKNIHVIKDILEVINGHSPPESKGDFLAYVIELITDRIEAYIAEKKDWIFDFECHVIDHTALGKQNVISDIRRSSVTYTRYLSPQKDALVKLISLKENIFNEDDRAAVVECINNTSRYLEDLEAITNRCHIIKDDLNAVAAEKMNKNMYLLSIMTAVFLPLSFLTGLLGVNLGGIPGAGSSEGFTIFSIILAVVLVTQIIILKISKRF</sequence>
<dbReference type="HOGENOM" id="CLU_007127_2_0_0"/>
<dbReference type="AlphaFoldDB" id="D4H6U1"/>
<dbReference type="GO" id="GO:0015087">
    <property type="term" value="F:cobalt ion transmembrane transporter activity"/>
    <property type="evidence" value="ECO:0007669"/>
    <property type="project" value="TreeGrafter"/>
</dbReference>
<name>D4H6U1_DENA2</name>
<feature type="transmembrane region" description="Helical" evidence="11">
    <location>
        <begin position="261"/>
        <end position="284"/>
    </location>
</feature>
<dbReference type="GO" id="GO:0050897">
    <property type="term" value="F:cobalt ion binding"/>
    <property type="evidence" value="ECO:0007669"/>
    <property type="project" value="TreeGrafter"/>
</dbReference>
<dbReference type="SUPFAM" id="SSF144083">
    <property type="entry name" value="Magnesium transport protein CorA, transmembrane region"/>
    <property type="match status" value="1"/>
</dbReference>
<dbReference type="STRING" id="522772.Dacet_1031"/>
<keyword evidence="7" id="KW-0862">Zinc</keyword>
<dbReference type="Gene3D" id="1.20.58.340">
    <property type="entry name" value="Magnesium transport protein CorA, transmembrane region"/>
    <property type="match status" value="2"/>
</dbReference>
<evidence type="ECO:0000256" key="11">
    <source>
        <dbReference type="SAM" id="Phobius"/>
    </source>
</evidence>